<name>A0A0D2X445_CAPO3</name>
<keyword evidence="4" id="KW-1185">Reference proteome</keyword>
<organism evidence="3 4">
    <name type="scientific">Capsaspora owczarzaki (strain ATCC 30864)</name>
    <dbReference type="NCBI Taxonomy" id="595528"/>
    <lineage>
        <taxon>Eukaryota</taxon>
        <taxon>Filasterea</taxon>
        <taxon>Capsaspora</taxon>
    </lineage>
</organism>
<dbReference type="PANTHER" id="PTHR47667:SF1">
    <property type="entry name" value="REGULATOR OF TY1 TRANSPOSITION PROTEIN 107"/>
    <property type="match status" value="1"/>
</dbReference>
<dbReference type="Pfam" id="PF12738">
    <property type="entry name" value="PTCB-BRCT"/>
    <property type="match status" value="1"/>
</dbReference>
<dbReference type="CDD" id="cd00027">
    <property type="entry name" value="BRCT"/>
    <property type="match status" value="1"/>
</dbReference>
<feature type="domain" description="BRCT" evidence="2">
    <location>
        <begin position="91"/>
        <end position="180"/>
    </location>
</feature>
<dbReference type="InterPro" id="IPR036420">
    <property type="entry name" value="BRCT_dom_sf"/>
</dbReference>
<dbReference type="InterPro" id="IPR053036">
    <property type="entry name" value="CellCycle_DNARepair_Reg"/>
</dbReference>
<accession>A0A0D2X445</accession>
<dbReference type="RefSeq" id="XP_004345463.2">
    <property type="nucleotide sequence ID" value="XM_004345413.2"/>
</dbReference>
<dbReference type="SMART" id="SM00292">
    <property type="entry name" value="BRCT"/>
    <property type="match status" value="5"/>
</dbReference>
<dbReference type="GO" id="GO:1990683">
    <property type="term" value="P:DNA double-strand break attachment to nuclear envelope"/>
    <property type="evidence" value="ECO:0007669"/>
    <property type="project" value="TreeGrafter"/>
</dbReference>
<dbReference type="PANTHER" id="PTHR47667">
    <property type="entry name" value="REGULATOR OF TY1 TRANSPOSITION PROTEIN 107"/>
    <property type="match status" value="1"/>
</dbReference>
<dbReference type="FunCoup" id="A0A0D2X445">
    <property type="interactions" value="257"/>
</dbReference>
<feature type="region of interest" description="Disordered" evidence="1">
    <location>
        <begin position="477"/>
        <end position="513"/>
    </location>
</feature>
<feature type="domain" description="BRCT" evidence="2">
    <location>
        <begin position="699"/>
        <end position="798"/>
    </location>
</feature>
<protein>
    <recommendedName>
        <fullName evidence="2">BRCT domain-containing protein</fullName>
    </recommendedName>
</protein>
<dbReference type="CDD" id="cd17710">
    <property type="entry name" value="BRCT_PAXIP1_rpt2"/>
    <property type="match status" value="1"/>
</dbReference>
<dbReference type="AlphaFoldDB" id="A0A0D2X445"/>
<feature type="compositionally biased region" description="Pro residues" evidence="1">
    <location>
        <begin position="623"/>
        <end position="643"/>
    </location>
</feature>
<dbReference type="Pfam" id="PF00533">
    <property type="entry name" value="BRCT"/>
    <property type="match status" value="2"/>
</dbReference>
<dbReference type="GO" id="GO:0006302">
    <property type="term" value="P:double-strand break repair"/>
    <property type="evidence" value="ECO:0007669"/>
    <property type="project" value="TreeGrafter"/>
</dbReference>
<feature type="region of interest" description="Disordered" evidence="1">
    <location>
        <begin position="615"/>
        <end position="685"/>
    </location>
</feature>
<dbReference type="PhylomeDB" id="A0A0D2X445"/>
<dbReference type="STRING" id="595528.A0A0D2X445"/>
<dbReference type="Gene3D" id="3.40.50.10190">
    <property type="entry name" value="BRCT domain"/>
    <property type="match status" value="6"/>
</dbReference>
<dbReference type="OrthoDB" id="342264at2759"/>
<dbReference type="Proteomes" id="UP000008743">
    <property type="component" value="Unassembled WGS sequence"/>
</dbReference>
<evidence type="ECO:0000313" key="4">
    <source>
        <dbReference type="Proteomes" id="UP000008743"/>
    </source>
</evidence>
<gene>
    <name evidence="3" type="ORF">CAOG_005873</name>
</gene>
<dbReference type="GO" id="GO:0035361">
    <property type="term" value="C:Cul8-RING ubiquitin ligase complex"/>
    <property type="evidence" value="ECO:0007669"/>
    <property type="project" value="TreeGrafter"/>
</dbReference>
<evidence type="ECO:0000259" key="2">
    <source>
        <dbReference type="PROSITE" id="PS50172"/>
    </source>
</evidence>
<feature type="domain" description="BRCT" evidence="2">
    <location>
        <begin position="386"/>
        <end position="477"/>
    </location>
</feature>
<sequence length="933" mass="100979">MEVEALPLLLEGVTFLLSKHDLNPDEPPLLRNLLKSLGAKQCFAASAATHIVTRNVDAVASHNAVVVTPLWVVNCAKLNLHLPEQYFSPNLASAPFGGAVVAFHQIAFEDVPQLWGIVEYFGGTCSAELDSSCTHLVVAYEDDTLIGLRAWHSKLEIVTKQWITDCARARRRLNCDYYRPTPRAAELDETATSGLKSPVLFVGSNHSLLQDASGASFTPIPANQLIEVDPDVVTMDVAQSPPICRSDDLPNPHTTPLEHPIATAAVVSEQPKLSQVSSSIESLQDSRELPLLLNTDVLSLHICSVDESKQKNILKLWAACIERFGGVIEPLSDRTTLAVTDSRATEFYGEAFRHHAVVVSPHWLNDLYRDAKRPGFADKAVYVPPVHNATIPDMSSLVVGVSGFRGLDRVYLTDMLRFIGCQYSTGLTSSADILVCKHAGTQKEVFARRWGLTVVNAGWIEDCYLRWQRVPISARHRQLDDDPQSEGEGSHARAAIHSSTDPGDGPILPSFSTTASAAHAPSFSPAPSLSPVAELSSMELLHGSNSPTNAGLSSPPVQFAAAEPVAPAGAWRFRNSSPTNRTVQFDRSRMGLQAPSSSAQLQSHRPHLPRLVQAASLQQPSRPQSPPPPREQPSPKIPEPDPATPSKQSQLLQPSSAVANASNSAASGKGRARTPQSRPVPVAELMTSDPETAAAVMSAAAKPIRRPVIAISRAEALRNVDQAGLDALVARVAAMGGKLLLDFGENIRDCTHLVASSPVPRTVKCAAALVFCHHVVTMAWLEACLQARSFASVDPEQYAITETLFSATTPVIRARALARRAVPVFHGIDFYFITPINPSTDTLAILVNVGGGNLLEKLPQVSTLVRRTAHLQPDSWQQGTTKPLVIITQVDDDKRATGDFARTLLNQKVKLFDVRFLVQALGSQEIDWSCQAR</sequence>
<dbReference type="InterPro" id="IPR001357">
    <property type="entry name" value="BRCT_dom"/>
</dbReference>
<reference evidence="4" key="1">
    <citation type="submission" date="2011-02" db="EMBL/GenBank/DDBJ databases">
        <title>The Genome Sequence of Capsaspora owczarzaki ATCC 30864.</title>
        <authorList>
            <person name="Russ C."/>
            <person name="Cuomo C."/>
            <person name="Burger G."/>
            <person name="Gray M.W."/>
            <person name="Holland P.W.H."/>
            <person name="King N."/>
            <person name="Lang F.B.F."/>
            <person name="Roger A.J."/>
            <person name="Ruiz-Trillo I."/>
            <person name="Young S.K."/>
            <person name="Zeng Q."/>
            <person name="Gargeya S."/>
            <person name="Alvarado L."/>
            <person name="Berlin A."/>
            <person name="Chapman S.B."/>
            <person name="Chen Z."/>
            <person name="Freedman E."/>
            <person name="Gellesch M."/>
            <person name="Goldberg J."/>
            <person name="Griggs A."/>
            <person name="Gujja S."/>
            <person name="Heilman E."/>
            <person name="Heiman D."/>
            <person name="Howarth C."/>
            <person name="Mehta T."/>
            <person name="Neiman D."/>
            <person name="Pearson M."/>
            <person name="Roberts A."/>
            <person name="Saif S."/>
            <person name="Shea T."/>
            <person name="Shenoy N."/>
            <person name="Sisk P."/>
            <person name="Stolte C."/>
            <person name="Sykes S."/>
            <person name="White J."/>
            <person name="Yandava C."/>
            <person name="Haas B."/>
            <person name="Nusbaum C."/>
            <person name="Birren B."/>
        </authorList>
    </citation>
    <scope>NUCLEOTIDE SEQUENCE</scope>
    <source>
        <strain evidence="4">ATCC 30864</strain>
    </source>
</reference>
<proteinExistence type="predicted"/>
<dbReference type="eggNOG" id="KOG2043">
    <property type="taxonomic scope" value="Eukaryota"/>
</dbReference>
<evidence type="ECO:0000256" key="1">
    <source>
        <dbReference type="SAM" id="MobiDB-lite"/>
    </source>
</evidence>
<dbReference type="InParanoid" id="A0A0D2X445"/>
<dbReference type="SUPFAM" id="SSF52113">
    <property type="entry name" value="BRCT domain"/>
    <property type="match status" value="4"/>
</dbReference>
<dbReference type="GO" id="GO:0005634">
    <property type="term" value="C:nucleus"/>
    <property type="evidence" value="ECO:0007669"/>
    <property type="project" value="TreeGrafter"/>
</dbReference>
<dbReference type="EMBL" id="KE346369">
    <property type="protein sequence ID" value="KJE95419.1"/>
    <property type="molecule type" value="Genomic_DNA"/>
</dbReference>
<dbReference type="PROSITE" id="PS50172">
    <property type="entry name" value="BRCT"/>
    <property type="match status" value="4"/>
</dbReference>
<feature type="domain" description="BRCT" evidence="2">
    <location>
        <begin position="5"/>
        <end position="89"/>
    </location>
</feature>
<evidence type="ECO:0000313" key="3">
    <source>
        <dbReference type="EMBL" id="KJE95419.1"/>
    </source>
</evidence>
<feature type="compositionally biased region" description="Low complexity" evidence="1">
    <location>
        <begin position="645"/>
        <end position="667"/>
    </location>
</feature>